<dbReference type="EMBL" id="CAEZZC010000008">
    <property type="protein sequence ID" value="CAB4749885.1"/>
    <property type="molecule type" value="Genomic_DNA"/>
</dbReference>
<dbReference type="GO" id="GO:0005886">
    <property type="term" value="C:plasma membrane"/>
    <property type="evidence" value="ECO:0007669"/>
    <property type="project" value="UniProtKB-SubCell"/>
</dbReference>
<dbReference type="AlphaFoldDB" id="A0A6J7ID41"/>
<feature type="transmembrane region" description="Helical" evidence="6">
    <location>
        <begin position="80"/>
        <end position="97"/>
    </location>
</feature>
<keyword evidence="2" id="KW-1003">Cell membrane</keyword>
<dbReference type="Pfam" id="PF00482">
    <property type="entry name" value="T2SSF"/>
    <property type="match status" value="1"/>
</dbReference>
<reference evidence="11" key="1">
    <citation type="submission" date="2020-05" db="EMBL/GenBank/DDBJ databases">
        <authorList>
            <person name="Chiriac C."/>
            <person name="Salcher M."/>
            <person name="Ghai R."/>
            <person name="Kavagutti S V."/>
        </authorList>
    </citation>
    <scope>NUCLEOTIDE SEQUENCE</scope>
</reference>
<dbReference type="PANTHER" id="PTHR35007">
    <property type="entry name" value="INTEGRAL MEMBRANE PROTEIN-RELATED"/>
    <property type="match status" value="1"/>
</dbReference>
<evidence type="ECO:0000313" key="8">
    <source>
        <dbReference type="EMBL" id="CAB4665710.1"/>
    </source>
</evidence>
<evidence type="ECO:0000259" key="7">
    <source>
        <dbReference type="Pfam" id="PF00482"/>
    </source>
</evidence>
<evidence type="ECO:0000256" key="3">
    <source>
        <dbReference type="ARBA" id="ARBA00022692"/>
    </source>
</evidence>
<accession>A0A6J7ID41</accession>
<feature type="transmembrane region" description="Helical" evidence="6">
    <location>
        <begin position="244"/>
        <end position="265"/>
    </location>
</feature>
<feature type="transmembrane region" description="Helical" evidence="6">
    <location>
        <begin position="6"/>
        <end position="31"/>
    </location>
</feature>
<evidence type="ECO:0000313" key="9">
    <source>
        <dbReference type="EMBL" id="CAB4749885.1"/>
    </source>
</evidence>
<name>A0A6J7ID41_9ZZZZ</name>
<feature type="domain" description="Type II secretion system protein GspF" evidence="7">
    <location>
        <begin position="138"/>
        <end position="263"/>
    </location>
</feature>
<dbReference type="InterPro" id="IPR018076">
    <property type="entry name" value="T2SS_GspF_dom"/>
</dbReference>
<evidence type="ECO:0000256" key="4">
    <source>
        <dbReference type="ARBA" id="ARBA00022989"/>
    </source>
</evidence>
<organism evidence="11">
    <name type="scientific">freshwater metagenome</name>
    <dbReference type="NCBI Taxonomy" id="449393"/>
    <lineage>
        <taxon>unclassified sequences</taxon>
        <taxon>metagenomes</taxon>
        <taxon>ecological metagenomes</taxon>
    </lineage>
</organism>
<evidence type="ECO:0000256" key="2">
    <source>
        <dbReference type="ARBA" id="ARBA00022475"/>
    </source>
</evidence>
<feature type="transmembrane region" description="Helical" evidence="6">
    <location>
        <begin position="277"/>
        <end position="296"/>
    </location>
</feature>
<dbReference type="EMBL" id="CAFBMV010000008">
    <property type="protein sequence ID" value="CAB4928685.1"/>
    <property type="molecule type" value="Genomic_DNA"/>
</dbReference>
<gene>
    <name evidence="8" type="ORF">UFOPK2289_00824</name>
    <name evidence="9" type="ORF">UFOPK2822_00746</name>
    <name evidence="10" type="ORF">UFOPK3346_00891</name>
    <name evidence="11" type="ORF">UFOPK3670_01134</name>
    <name evidence="12" type="ORF">UFOPK4308_01181</name>
</gene>
<dbReference type="EMBL" id="CAFBLE010000006">
    <property type="protein sequence ID" value="CAB4868562.1"/>
    <property type="molecule type" value="Genomic_DNA"/>
</dbReference>
<protein>
    <submittedName>
        <fullName evidence="11">Unannotated protein</fullName>
    </submittedName>
</protein>
<feature type="transmembrane region" description="Helical" evidence="6">
    <location>
        <begin position="103"/>
        <end position="119"/>
    </location>
</feature>
<dbReference type="EMBL" id="CAFBQL010000008">
    <property type="protein sequence ID" value="CAB5062157.1"/>
    <property type="molecule type" value="Genomic_DNA"/>
</dbReference>
<evidence type="ECO:0000256" key="6">
    <source>
        <dbReference type="SAM" id="Phobius"/>
    </source>
</evidence>
<proteinExistence type="predicted"/>
<dbReference type="EMBL" id="CAEZWT010000020">
    <property type="protein sequence ID" value="CAB4665710.1"/>
    <property type="molecule type" value="Genomic_DNA"/>
</dbReference>
<evidence type="ECO:0000313" key="11">
    <source>
        <dbReference type="EMBL" id="CAB4928685.1"/>
    </source>
</evidence>
<dbReference type="PANTHER" id="PTHR35007:SF2">
    <property type="entry name" value="PILUS ASSEMBLE PROTEIN"/>
    <property type="match status" value="1"/>
</dbReference>
<evidence type="ECO:0000313" key="12">
    <source>
        <dbReference type="EMBL" id="CAB5062157.1"/>
    </source>
</evidence>
<keyword evidence="4 6" id="KW-1133">Transmembrane helix</keyword>
<evidence type="ECO:0000313" key="10">
    <source>
        <dbReference type="EMBL" id="CAB4868562.1"/>
    </source>
</evidence>
<sequence>MGDSVISPIFASPLLIALISSALCGFALSLIEPPATARGKNALQRSGLHKSTLDRNFDKKVPVRPTHTITTKLAAKKRELVSVSLATLTVTAIVLFWTNSLVISAPFTFFSGVITWIYLKRATAKTKRALDNVWPEVIDHLISGIHAGLSLSEAMVGLSIRGPEVTREAFLQFSNDLRSGSDFASAAEKLKANFNSHSSDQILEAILLAKSLGGSELLQIFRTLGDFLRQDLALRKEIEIKHGWIMSSAHMSSAAPWLLLLLLSSQPGTAEAFAQPGGIAILLAGIASTVAAYFWMGRLSQLPQTPRVFG</sequence>
<evidence type="ECO:0000256" key="5">
    <source>
        <dbReference type="ARBA" id="ARBA00023136"/>
    </source>
</evidence>
<keyword evidence="5 6" id="KW-0472">Membrane</keyword>
<keyword evidence="3 6" id="KW-0812">Transmembrane</keyword>
<evidence type="ECO:0000256" key="1">
    <source>
        <dbReference type="ARBA" id="ARBA00004651"/>
    </source>
</evidence>
<comment type="subcellular location">
    <subcellularLocation>
        <location evidence="1">Cell membrane</location>
        <topology evidence="1">Multi-pass membrane protein</topology>
    </subcellularLocation>
</comment>